<proteinExistence type="predicted"/>
<gene>
    <name evidence="1" type="ORF">PSYICH_LOCUS13799</name>
</gene>
<reference evidence="1" key="1">
    <citation type="submission" date="2022-01" db="EMBL/GenBank/DDBJ databases">
        <authorList>
            <person name="King R."/>
        </authorList>
    </citation>
    <scope>NUCLEOTIDE SEQUENCE</scope>
</reference>
<organism evidence="1 2">
    <name type="scientific">Psylliodes chrysocephalus</name>
    <dbReference type="NCBI Taxonomy" id="3402493"/>
    <lineage>
        <taxon>Eukaryota</taxon>
        <taxon>Metazoa</taxon>
        <taxon>Ecdysozoa</taxon>
        <taxon>Arthropoda</taxon>
        <taxon>Hexapoda</taxon>
        <taxon>Insecta</taxon>
        <taxon>Pterygota</taxon>
        <taxon>Neoptera</taxon>
        <taxon>Endopterygota</taxon>
        <taxon>Coleoptera</taxon>
        <taxon>Polyphaga</taxon>
        <taxon>Cucujiformia</taxon>
        <taxon>Chrysomeloidea</taxon>
        <taxon>Chrysomelidae</taxon>
        <taxon>Galerucinae</taxon>
        <taxon>Alticini</taxon>
        <taxon>Psylliodes</taxon>
    </lineage>
</organism>
<evidence type="ECO:0000313" key="2">
    <source>
        <dbReference type="Proteomes" id="UP001153636"/>
    </source>
</evidence>
<evidence type="ECO:0000313" key="1">
    <source>
        <dbReference type="EMBL" id="CAH1113455.1"/>
    </source>
</evidence>
<protein>
    <submittedName>
        <fullName evidence="1">Uncharacterized protein</fullName>
    </submittedName>
</protein>
<dbReference type="AlphaFoldDB" id="A0A9P0DAQ3"/>
<accession>A0A9P0DAQ3</accession>
<dbReference type="EMBL" id="OV651819">
    <property type="protein sequence ID" value="CAH1113455.1"/>
    <property type="molecule type" value="Genomic_DNA"/>
</dbReference>
<dbReference type="Proteomes" id="UP001153636">
    <property type="component" value="Chromosome 7"/>
</dbReference>
<keyword evidence="2" id="KW-1185">Reference proteome</keyword>
<dbReference type="PROSITE" id="PS51257">
    <property type="entry name" value="PROKAR_LIPOPROTEIN"/>
    <property type="match status" value="1"/>
</dbReference>
<sequence length="41" mass="4747">MVCFPFKHTIQVCRSDPVKFTQNYLLTLSCIFCLGDHPFVP</sequence>
<name>A0A9P0DAQ3_9CUCU</name>